<reference evidence="2 3" key="1">
    <citation type="submission" date="2019-06" db="EMBL/GenBank/DDBJ databases">
        <title>Draft genome of Aliikangiella marina GYP-15.</title>
        <authorList>
            <person name="Wang G."/>
        </authorList>
    </citation>
    <scope>NUCLEOTIDE SEQUENCE [LARGE SCALE GENOMIC DNA]</scope>
    <source>
        <strain evidence="2 3">GYP-15</strain>
    </source>
</reference>
<dbReference type="EMBL" id="VIKR01000001">
    <property type="protein sequence ID" value="TQV76936.1"/>
    <property type="molecule type" value="Genomic_DNA"/>
</dbReference>
<dbReference type="RefSeq" id="WP_142888296.1">
    <property type="nucleotide sequence ID" value="NZ_VIKR01000001.1"/>
</dbReference>
<feature type="signal peptide" evidence="1">
    <location>
        <begin position="1"/>
        <end position="26"/>
    </location>
</feature>
<gene>
    <name evidence="2" type="ORF">FLL45_03000</name>
</gene>
<name>A0A545TID2_9GAMM</name>
<dbReference type="InterPro" id="IPR030820">
    <property type="entry name" value="OMP_myx_plus_Proteobacteria"/>
</dbReference>
<comment type="caution">
    <text evidence="2">The sequence shown here is derived from an EMBL/GenBank/DDBJ whole genome shotgun (WGS) entry which is preliminary data.</text>
</comment>
<keyword evidence="1" id="KW-0732">Signal</keyword>
<proteinExistence type="predicted"/>
<feature type="chain" id="PRO_5021754585" evidence="1">
    <location>
        <begin position="27"/>
        <end position="218"/>
    </location>
</feature>
<keyword evidence="3" id="KW-1185">Reference proteome</keyword>
<evidence type="ECO:0000313" key="2">
    <source>
        <dbReference type="EMBL" id="TQV76936.1"/>
    </source>
</evidence>
<sequence>MLRFSQLFLSMIFVVQLCGNISAAHAMDAEQQTSSISVISPQKKISKAESAKIDTENLEIGFFIGTLSVEDFGTNQTQGITAVYHLTPDYFAQLSLGRSDVGRATFEDVVEQDFLSDEDEKFNYTQLAFAYQIFHGRSFMGEKSKFNSHIYLVAGLENVEFAGESNTGFVFGSTYKVVTTDWLTWNFELKNHLIERDFLSNKKMTNNIEFNIGFNALF</sequence>
<dbReference type="OrthoDB" id="9150045at2"/>
<dbReference type="Proteomes" id="UP000317839">
    <property type="component" value="Unassembled WGS sequence"/>
</dbReference>
<accession>A0A545TID2</accession>
<dbReference type="NCBIfam" id="TIGR04565">
    <property type="entry name" value="OMP_myx_plus"/>
    <property type="match status" value="1"/>
</dbReference>
<protein>
    <submittedName>
        <fullName evidence="2">Outer membrane beta-barrel domain-containing protein</fullName>
    </submittedName>
</protein>
<evidence type="ECO:0000313" key="3">
    <source>
        <dbReference type="Proteomes" id="UP000317839"/>
    </source>
</evidence>
<evidence type="ECO:0000256" key="1">
    <source>
        <dbReference type="SAM" id="SignalP"/>
    </source>
</evidence>
<dbReference type="AlphaFoldDB" id="A0A545TID2"/>
<organism evidence="2 3">
    <name type="scientific">Aliikangiella marina</name>
    <dbReference type="NCBI Taxonomy" id="1712262"/>
    <lineage>
        <taxon>Bacteria</taxon>
        <taxon>Pseudomonadati</taxon>
        <taxon>Pseudomonadota</taxon>
        <taxon>Gammaproteobacteria</taxon>
        <taxon>Oceanospirillales</taxon>
        <taxon>Pleioneaceae</taxon>
        <taxon>Aliikangiella</taxon>
    </lineage>
</organism>